<evidence type="ECO:0000313" key="1">
    <source>
        <dbReference type="EMBL" id="CUV15060.1"/>
    </source>
</evidence>
<dbReference type="EMBL" id="LN899819">
    <property type="protein sequence ID" value="CUV15060.1"/>
    <property type="molecule type" value="Genomic_DNA"/>
</dbReference>
<reference evidence="1" key="1">
    <citation type="submission" date="2015-10" db="EMBL/GenBank/DDBJ databases">
        <authorList>
            <person name="Gilbert D.G."/>
        </authorList>
    </citation>
    <scope>NUCLEOTIDE SEQUENCE</scope>
    <source>
        <strain evidence="1">Phyl III-seqv23</strain>
    </source>
</reference>
<name>A0A0S4TYF9_RALSL</name>
<accession>A0A0S4TYF9</accession>
<protein>
    <submittedName>
        <fullName evidence="1">Uncharacterized protein</fullName>
    </submittedName>
</protein>
<gene>
    <name evidence="1" type="ORF">RUN39_v1_1080053</name>
</gene>
<sequence length="72" mass="8274">MRRLLRLTLLAPEVVEQLIVSPKAELEPVIRCAWSTDWYSQAERLPHRTPPKLSELPVQPTVADKRYRGPVA</sequence>
<organism evidence="1">
    <name type="scientific">Ralstonia solanacearum</name>
    <name type="common">Pseudomonas solanacearum</name>
    <dbReference type="NCBI Taxonomy" id="305"/>
    <lineage>
        <taxon>Bacteria</taxon>
        <taxon>Pseudomonadati</taxon>
        <taxon>Pseudomonadota</taxon>
        <taxon>Betaproteobacteria</taxon>
        <taxon>Burkholderiales</taxon>
        <taxon>Burkholderiaceae</taxon>
        <taxon>Ralstonia</taxon>
        <taxon>Ralstonia solanacearum species complex</taxon>
    </lineage>
</organism>
<proteinExistence type="predicted"/>
<dbReference type="AlphaFoldDB" id="A0A0S4TYF9"/>